<feature type="region of interest" description="Disordered" evidence="1">
    <location>
        <begin position="126"/>
        <end position="146"/>
    </location>
</feature>
<keyword evidence="2" id="KW-0812">Transmembrane</keyword>
<dbReference type="Pfam" id="PF14032">
    <property type="entry name" value="PknH_C"/>
    <property type="match status" value="1"/>
</dbReference>
<evidence type="ECO:0000256" key="1">
    <source>
        <dbReference type="SAM" id="MobiDB-lite"/>
    </source>
</evidence>
<feature type="compositionally biased region" description="Polar residues" evidence="1">
    <location>
        <begin position="13"/>
        <end position="31"/>
    </location>
</feature>
<gene>
    <name evidence="4" type="ORF">MIU77_16580</name>
</gene>
<feature type="region of interest" description="Disordered" evidence="1">
    <location>
        <begin position="1"/>
        <end position="92"/>
    </location>
</feature>
<keyword evidence="2" id="KW-1133">Transmembrane helix</keyword>
<feature type="compositionally biased region" description="Pro residues" evidence="1">
    <location>
        <begin position="43"/>
        <end position="69"/>
    </location>
</feature>
<sequence length="338" mass="34828">MTDANTPPGADPNRSNSTTPWHTGQPGSQDPTMRAPTGWSPSGGPPPVPPGGPPLSPSTPPGWPVPPAYGPAGWAPGPPGWAPGPPGPPGPPPRRTVPTWLIVAGVIVALLVVVGLALTAVTVMGSGSKQTDTADASATETTTSSPEATIPVADLKGLLPSVSKVQSVLHLSGLDVVDDWSDAYVLRPEDRVSEVSCVGVQYVSEGTVYSGSGYTAMRGQRMRKDGAIVDANVASFPNAADAAGFVDKSTQTWQNCAGKPLTRYFSASDESESWMIGTPETSDDSVRILNYEEGGEGWACSHALGNKTNVIVETLVCGNAVSDDAGRLLDEMLSSMAA</sequence>
<dbReference type="RefSeq" id="WP_240170704.1">
    <property type="nucleotide sequence ID" value="NZ_CP092365.1"/>
</dbReference>
<dbReference type="InterPro" id="IPR038232">
    <property type="entry name" value="PknH-like_Extracell_sf"/>
</dbReference>
<dbReference type="Proteomes" id="UP001055200">
    <property type="component" value="Chromosome"/>
</dbReference>
<protein>
    <submittedName>
        <fullName evidence="4">Sensor domain-containing protein</fullName>
    </submittedName>
</protein>
<feature type="compositionally biased region" description="Low complexity" evidence="1">
    <location>
        <begin position="131"/>
        <end position="146"/>
    </location>
</feature>
<feature type="transmembrane region" description="Helical" evidence="2">
    <location>
        <begin position="100"/>
        <end position="121"/>
    </location>
</feature>
<organism evidence="4 5">
    <name type="scientific">Mycolicibacillus parakoreensis</name>
    <dbReference type="NCBI Taxonomy" id="1069221"/>
    <lineage>
        <taxon>Bacteria</taxon>
        <taxon>Bacillati</taxon>
        <taxon>Actinomycetota</taxon>
        <taxon>Actinomycetes</taxon>
        <taxon>Mycobacteriales</taxon>
        <taxon>Mycobacteriaceae</taxon>
        <taxon>Mycolicibacillus</taxon>
    </lineage>
</organism>
<dbReference type="EMBL" id="CP092365">
    <property type="protein sequence ID" value="ULN52431.1"/>
    <property type="molecule type" value="Genomic_DNA"/>
</dbReference>
<evidence type="ECO:0000259" key="3">
    <source>
        <dbReference type="Pfam" id="PF14032"/>
    </source>
</evidence>
<keyword evidence="5" id="KW-1185">Reference proteome</keyword>
<keyword evidence="2" id="KW-0472">Membrane</keyword>
<name>A0ABY3U189_9MYCO</name>
<evidence type="ECO:0000313" key="5">
    <source>
        <dbReference type="Proteomes" id="UP001055200"/>
    </source>
</evidence>
<dbReference type="InterPro" id="IPR026954">
    <property type="entry name" value="PknH-like_Extracell"/>
</dbReference>
<accession>A0ABY3U189</accession>
<proteinExistence type="predicted"/>
<dbReference type="Gene3D" id="3.40.1000.70">
    <property type="entry name" value="PknH-like extracellular domain"/>
    <property type="match status" value="1"/>
</dbReference>
<feature type="domain" description="PknH-like extracellular" evidence="3">
    <location>
        <begin position="151"/>
        <end position="333"/>
    </location>
</feature>
<feature type="compositionally biased region" description="Pro residues" evidence="1">
    <location>
        <begin position="76"/>
        <end position="92"/>
    </location>
</feature>
<evidence type="ECO:0000313" key="4">
    <source>
        <dbReference type="EMBL" id="ULN52431.1"/>
    </source>
</evidence>
<evidence type="ECO:0000256" key="2">
    <source>
        <dbReference type="SAM" id="Phobius"/>
    </source>
</evidence>
<reference evidence="4" key="1">
    <citation type="submission" date="2022-08" db="EMBL/GenBank/DDBJ databases">
        <title>Complete genome sequence of 14 non-tuberculosis mycobacteria type-strains.</title>
        <authorList>
            <person name="Igarashi Y."/>
            <person name="Osugi A."/>
            <person name="Mitarai S."/>
        </authorList>
    </citation>
    <scope>NUCLEOTIDE SEQUENCE</scope>
    <source>
        <strain evidence="4">DSM 45575</strain>
    </source>
</reference>